<dbReference type="Proteomes" id="UP000823775">
    <property type="component" value="Unassembled WGS sequence"/>
</dbReference>
<dbReference type="EMBL" id="JACEIK010000712">
    <property type="protein sequence ID" value="MCD7461245.1"/>
    <property type="molecule type" value="Genomic_DNA"/>
</dbReference>
<protein>
    <submittedName>
        <fullName evidence="2">Uncharacterized protein</fullName>
    </submittedName>
</protein>
<organism evidence="2 3">
    <name type="scientific">Datura stramonium</name>
    <name type="common">Jimsonweed</name>
    <name type="synonym">Common thornapple</name>
    <dbReference type="NCBI Taxonomy" id="4076"/>
    <lineage>
        <taxon>Eukaryota</taxon>
        <taxon>Viridiplantae</taxon>
        <taxon>Streptophyta</taxon>
        <taxon>Embryophyta</taxon>
        <taxon>Tracheophyta</taxon>
        <taxon>Spermatophyta</taxon>
        <taxon>Magnoliopsida</taxon>
        <taxon>eudicotyledons</taxon>
        <taxon>Gunneridae</taxon>
        <taxon>Pentapetalae</taxon>
        <taxon>asterids</taxon>
        <taxon>lamiids</taxon>
        <taxon>Solanales</taxon>
        <taxon>Solanaceae</taxon>
        <taxon>Solanoideae</taxon>
        <taxon>Datureae</taxon>
        <taxon>Datura</taxon>
    </lineage>
</organism>
<accession>A0ABS8SR50</accession>
<name>A0ABS8SR50_DATST</name>
<evidence type="ECO:0000313" key="3">
    <source>
        <dbReference type="Proteomes" id="UP000823775"/>
    </source>
</evidence>
<feature type="region of interest" description="Disordered" evidence="1">
    <location>
        <begin position="45"/>
        <end position="73"/>
    </location>
</feature>
<comment type="caution">
    <text evidence="2">The sequence shown here is derived from an EMBL/GenBank/DDBJ whole genome shotgun (WGS) entry which is preliminary data.</text>
</comment>
<sequence>MRLFSVLYLRRCRGVSGGCRSATGGSWEWRWCDGEEKKRKEEGMAGWFGGEGDFSRKRGKKREAEAAASPEKTGMRRRLLVVCGTSGSPEIELRHHC</sequence>
<proteinExistence type="predicted"/>
<evidence type="ECO:0000313" key="2">
    <source>
        <dbReference type="EMBL" id="MCD7461245.1"/>
    </source>
</evidence>
<gene>
    <name evidence="2" type="ORF">HAX54_045729</name>
</gene>
<reference evidence="2 3" key="1">
    <citation type="journal article" date="2021" name="BMC Genomics">
        <title>Datura genome reveals duplications of psychoactive alkaloid biosynthetic genes and high mutation rate following tissue culture.</title>
        <authorList>
            <person name="Rajewski A."/>
            <person name="Carter-House D."/>
            <person name="Stajich J."/>
            <person name="Litt A."/>
        </authorList>
    </citation>
    <scope>NUCLEOTIDE SEQUENCE [LARGE SCALE GENOMIC DNA]</scope>
    <source>
        <strain evidence="2">AR-01</strain>
    </source>
</reference>
<evidence type="ECO:0000256" key="1">
    <source>
        <dbReference type="SAM" id="MobiDB-lite"/>
    </source>
</evidence>
<keyword evidence="3" id="KW-1185">Reference proteome</keyword>